<reference evidence="2 3" key="1">
    <citation type="submission" date="2024-04" db="EMBL/GenBank/DDBJ databases">
        <title>Tritrichomonas musculus Genome.</title>
        <authorList>
            <person name="Alves-Ferreira E."/>
            <person name="Grigg M."/>
            <person name="Lorenzi H."/>
            <person name="Galac M."/>
        </authorList>
    </citation>
    <scope>NUCLEOTIDE SEQUENCE [LARGE SCALE GENOMIC DNA]</scope>
    <source>
        <strain evidence="2 3">EAF2021</strain>
    </source>
</reference>
<dbReference type="InterPro" id="IPR016181">
    <property type="entry name" value="Acyl_CoA_acyltransferase"/>
</dbReference>
<dbReference type="PROSITE" id="PS51186">
    <property type="entry name" value="GNAT"/>
    <property type="match status" value="1"/>
</dbReference>
<evidence type="ECO:0000313" key="2">
    <source>
        <dbReference type="EMBL" id="KAK8839953.1"/>
    </source>
</evidence>
<protein>
    <recommendedName>
        <fullName evidence="1">N-acetyltransferase domain-containing protein</fullName>
    </recommendedName>
</protein>
<dbReference type="InterPro" id="IPR000182">
    <property type="entry name" value="GNAT_dom"/>
</dbReference>
<dbReference type="SUPFAM" id="SSF55729">
    <property type="entry name" value="Acyl-CoA N-acyltransferases (Nat)"/>
    <property type="match status" value="1"/>
</dbReference>
<dbReference type="Pfam" id="PF00583">
    <property type="entry name" value="Acetyltransf_1"/>
    <property type="match status" value="1"/>
</dbReference>
<accession>A0ABR2H174</accession>
<feature type="domain" description="N-acetyltransferase" evidence="1">
    <location>
        <begin position="33"/>
        <end position="187"/>
    </location>
</feature>
<name>A0ABR2H174_9EUKA</name>
<organism evidence="2 3">
    <name type="scientific">Tritrichomonas musculus</name>
    <dbReference type="NCBI Taxonomy" id="1915356"/>
    <lineage>
        <taxon>Eukaryota</taxon>
        <taxon>Metamonada</taxon>
        <taxon>Parabasalia</taxon>
        <taxon>Tritrichomonadida</taxon>
        <taxon>Tritrichomonadidae</taxon>
        <taxon>Tritrichomonas</taxon>
    </lineage>
</organism>
<keyword evidence="3" id="KW-1185">Reference proteome</keyword>
<evidence type="ECO:0000259" key="1">
    <source>
        <dbReference type="PROSITE" id="PS51186"/>
    </source>
</evidence>
<dbReference type="CDD" id="cd04301">
    <property type="entry name" value="NAT_SF"/>
    <property type="match status" value="1"/>
</dbReference>
<dbReference type="Gene3D" id="3.40.630.30">
    <property type="match status" value="1"/>
</dbReference>
<gene>
    <name evidence="2" type="ORF">M9Y10_031668</name>
</gene>
<sequence length="209" mass="24497">MNFDNHDCRIKYYQLLLERDLNNIDHFPLPEGYRFVYYEEGDKEHWIEIEKSAKEFTSYEQGISAWDKFFSGKEELLSSRMIFIEDKQNRKVGTATAYYDITGRDKSGDGWLHWVSIHRDYQGKKLSKPLISHTLEIMKQLGYTHAKIPTQTTTWLAVKIYLDFGFRPIPKNAVNSRDGWRIIKTLTNHPALSEFDAASYDEITNETGV</sequence>
<comment type="caution">
    <text evidence="2">The sequence shown here is derived from an EMBL/GenBank/DDBJ whole genome shotgun (WGS) entry which is preliminary data.</text>
</comment>
<evidence type="ECO:0000313" key="3">
    <source>
        <dbReference type="Proteomes" id="UP001470230"/>
    </source>
</evidence>
<dbReference type="EMBL" id="JAPFFF010000050">
    <property type="protein sequence ID" value="KAK8839953.1"/>
    <property type="molecule type" value="Genomic_DNA"/>
</dbReference>
<dbReference type="Proteomes" id="UP001470230">
    <property type="component" value="Unassembled WGS sequence"/>
</dbReference>
<proteinExistence type="predicted"/>